<dbReference type="EMBL" id="HBGH01005679">
    <property type="protein sequence ID" value="CAD9231002.1"/>
    <property type="molecule type" value="Transcribed_RNA"/>
</dbReference>
<proteinExistence type="predicted"/>
<accession>A0A6T6BD84</accession>
<sequence length="155" mass="17225">MDKANGVLISQRVRTVSISGMVIHGEEFMFNKSRGIPGWISPFGSRVGFNYCCRVGGCNRRGTLRAGTWRSVRSAQARWNGMAGDTGIGLRSATVLIDMDNTLVNFDKEFARRWVLERPGDSTETIRTRTNFELEKNFDGDGRVTAEKIMATPGT</sequence>
<organism evidence="2">
    <name type="scientific">Compsopogon caeruleus</name>
    <dbReference type="NCBI Taxonomy" id="31354"/>
    <lineage>
        <taxon>Eukaryota</taxon>
        <taxon>Rhodophyta</taxon>
        <taxon>Compsopogonophyceae</taxon>
        <taxon>Compsopogonales</taxon>
        <taxon>Compsopogonaceae</taxon>
        <taxon>Compsopogon</taxon>
    </lineage>
</organism>
<dbReference type="AlphaFoldDB" id="A0A6T6BD84"/>
<gene>
    <name evidence="1" type="ORF">CCAE0312_LOCUS3056</name>
    <name evidence="2" type="ORF">CCAE0312_LOCUS3057</name>
</gene>
<reference evidence="2" key="1">
    <citation type="submission" date="2021-01" db="EMBL/GenBank/DDBJ databases">
        <authorList>
            <person name="Corre E."/>
            <person name="Pelletier E."/>
            <person name="Niang G."/>
            <person name="Scheremetjew M."/>
            <person name="Finn R."/>
            <person name="Kale V."/>
            <person name="Holt S."/>
            <person name="Cochrane G."/>
            <person name="Meng A."/>
            <person name="Brown T."/>
            <person name="Cohen L."/>
        </authorList>
    </citation>
    <scope>NUCLEOTIDE SEQUENCE</scope>
    <source>
        <strain evidence="2">SAG 36.94</strain>
    </source>
</reference>
<name>A0A6T6BD84_9RHOD</name>
<dbReference type="Gene3D" id="3.40.50.1000">
    <property type="entry name" value="HAD superfamily/HAD-like"/>
    <property type="match status" value="1"/>
</dbReference>
<dbReference type="Gene3D" id="1.10.40.40">
    <property type="entry name" value="Deoxyribonucleotidase, domain 2"/>
    <property type="match status" value="1"/>
</dbReference>
<dbReference type="InterPro" id="IPR023214">
    <property type="entry name" value="HAD_sf"/>
</dbReference>
<evidence type="ECO:0000313" key="1">
    <source>
        <dbReference type="EMBL" id="CAD9231002.1"/>
    </source>
</evidence>
<dbReference type="EMBL" id="HBGH01005680">
    <property type="protein sequence ID" value="CAD9231003.1"/>
    <property type="molecule type" value="Transcribed_RNA"/>
</dbReference>
<protein>
    <submittedName>
        <fullName evidence="2">Uncharacterized protein</fullName>
    </submittedName>
</protein>
<evidence type="ECO:0000313" key="2">
    <source>
        <dbReference type="EMBL" id="CAD9231003.1"/>
    </source>
</evidence>